<evidence type="ECO:0000259" key="9">
    <source>
        <dbReference type="Pfam" id="PF01769"/>
    </source>
</evidence>
<dbReference type="OrthoDB" id="9790355at2"/>
<sequence>MNTDIDTPLYSRHHIDIQSIRFLDLDDQQQIEYLVTGDIEHVINVLQHCPHGQVQHLIEQLELIGHSKRARHIAVQLGIILSEAETNRDYLTTSVSEHVLQRIGWIVTLALLGIVSGLIIAQYEDTLSQLVLLAVYMPVIAAAGGNTGSQAATLVIRALATGEVQQKQWLRVALKEFRVGLVLAIAVASVVVVRILIFSDVTSLGDFYISDIALAIAMALFIQIVLSTTLGGVLPIIARVFKLDPAVLVSPMLASIVDISGMWIYFSVVNAILGIS</sequence>
<reference evidence="10 11" key="1">
    <citation type="submission" date="2018-03" db="EMBL/GenBank/DDBJ databases">
        <title>Whole genome sequencing of Histamine producing bacteria.</title>
        <authorList>
            <person name="Butler K."/>
        </authorList>
    </citation>
    <scope>NUCLEOTIDE SEQUENCE [LARGE SCALE GENOMIC DNA]</scope>
    <source>
        <strain evidence="10 11">DSM 19138</strain>
    </source>
</reference>
<evidence type="ECO:0000256" key="2">
    <source>
        <dbReference type="ARBA" id="ARBA00009749"/>
    </source>
</evidence>
<keyword evidence="3" id="KW-0813">Transport</keyword>
<organism evidence="10 11">
    <name type="scientific">Photobacterium rosenbergii</name>
    <dbReference type="NCBI Taxonomy" id="294936"/>
    <lineage>
        <taxon>Bacteria</taxon>
        <taxon>Pseudomonadati</taxon>
        <taxon>Pseudomonadota</taxon>
        <taxon>Gammaproteobacteria</taxon>
        <taxon>Vibrionales</taxon>
        <taxon>Vibrionaceae</taxon>
        <taxon>Photobacterium</taxon>
    </lineage>
</organism>
<evidence type="ECO:0000256" key="5">
    <source>
        <dbReference type="ARBA" id="ARBA00022842"/>
    </source>
</evidence>
<comment type="subcellular location">
    <subcellularLocation>
        <location evidence="1">Membrane</location>
        <topology evidence="1">Multi-pass membrane protein</topology>
    </subcellularLocation>
</comment>
<dbReference type="PANTHER" id="PTHR41394">
    <property type="entry name" value="MAGNESIUM TRANSPORTER MGTE"/>
    <property type="match status" value="1"/>
</dbReference>
<feature type="transmembrane region" description="Helical" evidence="8">
    <location>
        <begin position="177"/>
        <end position="197"/>
    </location>
</feature>
<dbReference type="AlphaFoldDB" id="A0A2T3NHP7"/>
<accession>A0A2T3NHP7</accession>
<gene>
    <name evidence="10" type="ORF">C9J01_08645</name>
</gene>
<dbReference type="PANTHER" id="PTHR41394:SF5">
    <property type="entry name" value="SLC41A_MGTE INTEGRAL MEMBRANE DOMAIN-CONTAINING PROTEIN"/>
    <property type="match status" value="1"/>
</dbReference>
<keyword evidence="4 8" id="KW-0812">Transmembrane</keyword>
<dbReference type="InterPro" id="IPR006667">
    <property type="entry name" value="SLC41_membr_dom"/>
</dbReference>
<feature type="transmembrane region" description="Helical" evidence="8">
    <location>
        <begin position="246"/>
        <end position="266"/>
    </location>
</feature>
<dbReference type="RefSeq" id="WP_107297733.1">
    <property type="nucleotide sequence ID" value="NZ_PYMB01000002.1"/>
</dbReference>
<name>A0A2T3NHP7_9GAMM</name>
<proteinExistence type="inferred from homology"/>
<dbReference type="Pfam" id="PF01769">
    <property type="entry name" value="MgtE"/>
    <property type="match status" value="1"/>
</dbReference>
<keyword evidence="6 8" id="KW-1133">Transmembrane helix</keyword>
<feature type="domain" description="SLC41A/MgtE integral membrane" evidence="9">
    <location>
        <begin position="137"/>
        <end position="268"/>
    </location>
</feature>
<feature type="transmembrane region" description="Helical" evidence="8">
    <location>
        <begin position="135"/>
        <end position="156"/>
    </location>
</feature>
<feature type="transmembrane region" description="Helical" evidence="8">
    <location>
        <begin position="103"/>
        <end position="123"/>
    </location>
</feature>
<protein>
    <submittedName>
        <fullName evidence="10">Mg2+ transporter mgtE</fullName>
    </submittedName>
</protein>
<dbReference type="SUPFAM" id="SSF161093">
    <property type="entry name" value="MgtE membrane domain-like"/>
    <property type="match status" value="1"/>
</dbReference>
<evidence type="ECO:0000256" key="6">
    <source>
        <dbReference type="ARBA" id="ARBA00022989"/>
    </source>
</evidence>
<keyword evidence="7 8" id="KW-0472">Membrane</keyword>
<feature type="transmembrane region" description="Helical" evidence="8">
    <location>
        <begin position="212"/>
        <end position="234"/>
    </location>
</feature>
<evidence type="ECO:0000256" key="7">
    <source>
        <dbReference type="ARBA" id="ARBA00023136"/>
    </source>
</evidence>
<evidence type="ECO:0000256" key="3">
    <source>
        <dbReference type="ARBA" id="ARBA00022448"/>
    </source>
</evidence>
<comment type="caution">
    <text evidence="10">The sequence shown here is derived from an EMBL/GenBank/DDBJ whole genome shotgun (WGS) entry which is preliminary data.</text>
</comment>
<evidence type="ECO:0000313" key="10">
    <source>
        <dbReference type="EMBL" id="PSW14490.1"/>
    </source>
</evidence>
<dbReference type="EMBL" id="PYMB01000002">
    <property type="protein sequence ID" value="PSW14490.1"/>
    <property type="molecule type" value="Genomic_DNA"/>
</dbReference>
<comment type="similarity">
    <text evidence="2">Belongs to the SLC41A transporter family.</text>
</comment>
<evidence type="ECO:0000313" key="11">
    <source>
        <dbReference type="Proteomes" id="UP000241346"/>
    </source>
</evidence>
<evidence type="ECO:0000256" key="4">
    <source>
        <dbReference type="ARBA" id="ARBA00022692"/>
    </source>
</evidence>
<dbReference type="InterPro" id="IPR036739">
    <property type="entry name" value="SLC41_membr_dom_sf"/>
</dbReference>
<dbReference type="GO" id="GO:0016020">
    <property type="term" value="C:membrane"/>
    <property type="evidence" value="ECO:0007669"/>
    <property type="project" value="UniProtKB-SubCell"/>
</dbReference>
<evidence type="ECO:0000256" key="1">
    <source>
        <dbReference type="ARBA" id="ARBA00004141"/>
    </source>
</evidence>
<dbReference type="Proteomes" id="UP000241346">
    <property type="component" value="Unassembled WGS sequence"/>
</dbReference>
<dbReference type="Gene3D" id="1.10.357.20">
    <property type="entry name" value="SLC41 divalent cation transporters, integral membrane domain"/>
    <property type="match status" value="1"/>
</dbReference>
<keyword evidence="5" id="KW-0460">Magnesium</keyword>
<evidence type="ECO:0000256" key="8">
    <source>
        <dbReference type="SAM" id="Phobius"/>
    </source>
</evidence>
<dbReference type="GO" id="GO:0008324">
    <property type="term" value="F:monoatomic cation transmembrane transporter activity"/>
    <property type="evidence" value="ECO:0007669"/>
    <property type="project" value="InterPro"/>
</dbReference>